<sequence>MQNYGMIKHALLYTYTCCTGSPSGTNLSAGSADRGGCWPRTPGNPASAGPTSSSPSRSPRRRPAAAAPLPPPPPPPSSAAPGRGRHRRRRPPPSAAEPSGCRLPPPRGRGGGRRGRSAAAGWRGPTPSSSSPWAVNLASYVSAALRS</sequence>
<dbReference type="AlphaFoldDB" id="A0A0A8YGD1"/>
<dbReference type="EMBL" id="GBRH01273039">
    <property type="protein sequence ID" value="JAD24856.1"/>
    <property type="molecule type" value="Transcribed_RNA"/>
</dbReference>
<organism evidence="2">
    <name type="scientific">Arundo donax</name>
    <name type="common">Giant reed</name>
    <name type="synonym">Donax arundinaceus</name>
    <dbReference type="NCBI Taxonomy" id="35708"/>
    <lineage>
        <taxon>Eukaryota</taxon>
        <taxon>Viridiplantae</taxon>
        <taxon>Streptophyta</taxon>
        <taxon>Embryophyta</taxon>
        <taxon>Tracheophyta</taxon>
        <taxon>Spermatophyta</taxon>
        <taxon>Magnoliopsida</taxon>
        <taxon>Liliopsida</taxon>
        <taxon>Poales</taxon>
        <taxon>Poaceae</taxon>
        <taxon>PACMAD clade</taxon>
        <taxon>Arundinoideae</taxon>
        <taxon>Arundineae</taxon>
        <taxon>Arundo</taxon>
    </lineage>
</organism>
<accession>A0A0A8YGD1</accession>
<proteinExistence type="predicted"/>
<feature type="region of interest" description="Disordered" evidence="1">
    <location>
        <begin position="24"/>
        <end position="133"/>
    </location>
</feature>
<feature type="compositionally biased region" description="Pro residues" evidence="1">
    <location>
        <begin position="68"/>
        <end position="78"/>
    </location>
</feature>
<reference evidence="2" key="2">
    <citation type="journal article" date="2015" name="Data Brief">
        <title>Shoot transcriptome of the giant reed, Arundo donax.</title>
        <authorList>
            <person name="Barrero R.A."/>
            <person name="Guerrero F.D."/>
            <person name="Moolhuijzen P."/>
            <person name="Goolsby J.A."/>
            <person name="Tidwell J."/>
            <person name="Bellgard S.E."/>
            <person name="Bellgard M.I."/>
        </authorList>
    </citation>
    <scope>NUCLEOTIDE SEQUENCE</scope>
    <source>
        <tissue evidence="2">Shoot tissue taken approximately 20 cm above the soil surface</tissue>
    </source>
</reference>
<evidence type="ECO:0000256" key="1">
    <source>
        <dbReference type="SAM" id="MobiDB-lite"/>
    </source>
</evidence>
<reference evidence="2" key="1">
    <citation type="submission" date="2014-09" db="EMBL/GenBank/DDBJ databases">
        <authorList>
            <person name="Magalhaes I.L.F."/>
            <person name="Oliveira U."/>
            <person name="Santos F.R."/>
            <person name="Vidigal T.H.D.A."/>
            <person name="Brescovit A.D."/>
            <person name="Santos A.J."/>
        </authorList>
    </citation>
    <scope>NUCLEOTIDE SEQUENCE</scope>
    <source>
        <tissue evidence="2">Shoot tissue taken approximately 20 cm above the soil surface</tissue>
    </source>
</reference>
<feature type="compositionally biased region" description="Low complexity" evidence="1">
    <location>
        <begin position="43"/>
        <end position="57"/>
    </location>
</feature>
<name>A0A0A8YGD1_ARUDO</name>
<evidence type="ECO:0000313" key="2">
    <source>
        <dbReference type="EMBL" id="JAD24856.1"/>
    </source>
</evidence>
<protein>
    <submittedName>
        <fullName evidence="2">Uncharacterized protein</fullName>
    </submittedName>
</protein>